<dbReference type="Pfam" id="PF00071">
    <property type="entry name" value="Ras"/>
    <property type="match status" value="1"/>
</dbReference>
<dbReference type="InterPro" id="IPR019341">
    <property type="entry name" value="Alpha/Gamma-adaptin-bd_p34"/>
</dbReference>
<dbReference type="PANTHER" id="PTHR14659:SF1">
    <property type="entry name" value="ALPHA- AND GAMMA-ADAPTIN-BINDING PROTEIN P34"/>
    <property type="match status" value="1"/>
</dbReference>
<dbReference type="AlphaFoldDB" id="A0A5N6QW56"/>
<dbReference type="GO" id="GO:0003924">
    <property type="term" value="F:GTPase activity"/>
    <property type="evidence" value="ECO:0007669"/>
    <property type="project" value="InterPro"/>
</dbReference>
<dbReference type="EMBL" id="CM017322">
    <property type="protein sequence ID" value="KAE8010768.1"/>
    <property type="molecule type" value="Genomic_DNA"/>
</dbReference>
<evidence type="ECO:0000256" key="1">
    <source>
        <dbReference type="SAM" id="MobiDB-lite"/>
    </source>
</evidence>
<organism evidence="2 3">
    <name type="scientific">Carpinus fangiana</name>
    <dbReference type="NCBI Taxonomy" id="176857"/>
    <lineage>
        <taxon>Eukaryota</taxon>
        <taxon>Viridiplantae</taxon>
        <taxon>Streptophyta</taxon>
        <taxon>Embryophyta</taxon>
        <taxon>Tracheophyta</taxon>
        <taxon>Spermatophyta</taxon>
        <taxon>Magnoliopsida</taxon>
        <taxon>eudicotyledons</taxon>
        <taxon>Gunneridae</taxon>
        <taxon>Pentapetalae</taxon>
        <taxon>rosids</taxon>
        <taxon>fabids</taxon>
        <taxon>Fagales</taxon>
        <taxon>Betulaceae</taxon>
        <taxon>Carpinus</taxon>
    </lineage>
</organism>
<gene>
    <name evidence="2" type="ORF">FH972_007104</name>
</gene>
<dbReference type="Gene3D" id="3.40.50.11960">
    <property type="match status" value="1"/>
</dbReference>
<name>A0A5N6QW56_9ROSI</name>
<dbReference type="GO" id="GO:0005525">
    <property type="term" value="F:GTP binding"/>
    <property type="evidence" value="ECO:0007669"/>
    <property type="project" value="InterPro"/>
</dbReference>
<evidence type="ECO:0000313" key="3">
    <source>
        <dbReference type="Proteomes" id="UP000327013"/>
    </source>
</evidence>
<protein>
    <submittedName>
        <fullName evidence="2">Uncharacterized protein</fullName>
    </submittedName>
</protein>
<dbReference type="InterPro" id="IPR001806">
    <property type="entry name" value="Small_GTPase"/>
</dbReference>
<dbReference type="Pfam" id="PF10199">
    <property type="entry name" value="Adaptin_binding"/>
    <property type="match status" value="1"/>
</dbReference>
<dbReference type="Proteomes" id="UP000327013">
    <property type="component" value="Chromosome 2"/>
</dbReference>
<reference evidence="2 3" key="1">
    <citation type="submission" date="2019-06" db="EMBL/GenBank/DDBJ databases">
        <title>A chromosomal-level reference genome of Carpinus fangiana (Coryloideae, Betulaceae).</title>
        <authorList>
            <person name="Yang X."/>
            <person name="Wang Z."/>
            <person name="Zhang L."/>
            <person name="Hao G."/>
            <person name="Liu J."/>
            <person name="Yang Y."/>
        </authorList>
    </citation>
    <scope>NUCLEOTIDE SEQUENCE [LARGE SCALE GENOMIC DNA]</scope>
    <source>
        <strain evidence="2">Cfa_2016G</strain>
        <tissue evidence="2">Leaf</tissue>
    </source>
</reference>
<dbReference type="PANTHER" id="PTHR14659">
    <property type="entry name" value="ALPHA- AND GAMMA-ADAPTIN-BINDING PROTEIN P34"/>
    <property type="match status" value="1"/>
</dbReference>
<keyword evidence="3" id="KW-1185">Reference proteome</keyword>
<dbReference type="OrthoDB" id="10261384at2759"/>
<feature type="compositionally biased region" description="Basic and acidic residues" evidence="1">
    <location>
        <begin position="307"/>
        <end position="316"/>
    </location>
</feature>
<accession>A0A5N6QW56</accession>
<sequence length="411" mass="45412">MGEEDGVLQNRPGILMVGSSNVGKRTLLSRLLSVDFEDVSESSSEVLVHGWTIDTKYYTAEVSVRMAHLHDEFSIGTLPLFNRLAALVMVFDMSDLSSLAALKDWVACTDIRNFEILLCIGNKVDLLPGHPVHPEYRRRLLRLGDNSADPYDEFTGYGISESEGSSLLGDEEPSWEIRRSCLEWCTQHNIEFIEACASNADFDKCLSVDGDSQGVERLYGALSAHMWPGMILKSGDKINESSLPEKEEVSSGESDFELEYEILSAGSAEPWDDTDKGWVSASGSTSCSEMAGLAAQNSSVKECDVENLTRPDEEKLQPSTSMAPLQDENDQSVIPDENDQSVIPDASEQAAELDEDTPFEVEDLEQLMSEIGNMRESLRLMPDFQRREMAAKLAMKMAAMFGGGSDDEEEI</sequence>
<dbReference type="InterPro" id="IPR027417">
    <property type="entry name" value="P-loop_NTPase"/>
</dbReference>
<dbReference type="CDD" id="cd00882">
    <property type="entry name" value="Ras_like_GTPase"/>
    <property type="match status" value="1"/>
</dbReference>
<dbReference type="SUPFAM" id="SSF52540">
    <property type="entry name" value="P-loop containing nucleoside triphosphate hydrolases"/>
    <property type="match status" value="1"/>
</dbReference>
<proteinExistence type="predicted"/>
<feature type="region of interest" description="Disordered" evidence="1">
    <location>
        <begin position="307"/>
        <end position="339"/>
    </location>
</feature>
<evidence type="ECO:0000313" key="2">
    <source>
        <dbReference type="EMBL" id="KAE8010768.1"/>
    </source>
</evidence>